<accession>A0AAV1LLL3</accession>
<evidence type="ECO:0000313" key="3">
    <source>
        <dbReference type="EMBL" id="CAK1596318.1"/>
    </source>
</evidence>
<comment type="caution">
    <text evidence="3">The sequence shown here is derived from an EMBL/GenBank/DDBJ whole genome shotgun (WGS) entry which is preliminary data.</text>
</comment>
<proteinExistence type="predicted"/>
<feature type="compositionally biased region" description="Acidic residues" evidence="1">
    <location>
        <begin position="46"/>
        <end position="59"/>
    </location>
</feature>
<dbReference type="Proteomes" id="UP001314205">
    <property type="component" value="Unassembled WGS sequence"/>
</dbReference>
<name>A0AAV1LLL3_9NEOP</name>
<keyword evidence="4" id="KW-1185">Reference proteome</keyword>
<dbReference type="Pfam" id="PF13843">
    <property type="entry name" value="DDE_Tnp_1_7"/>
    <property type="match status" value="1"/>
</dbReference>
<dbReference type="InterPro" id="IPR029526">
    <property type="entry name" value="PGBD"/>
</dbReference>
<feature type="region of interest" description="Disordered" evidence="1">
    <location>
        <begin position="45"/>
        <end position="65"/>
    </location>
</feature>
<feature type="domain" description="PiggyBac transposable element-derived protein" evidence="2">
    <location>
        <begin position="123"/>
        <end position="214"/>
    </location>
</feature>
<reference evidence="3 4" key="1">
    <citation type="submission" date="2023-11" db="EMBL/GenBank/DDBJ databases">
        <authorList>
            <person name="Hedman E."/>
            <person name="Englund M."/>
            <person name="Stromberg M."/>
            <person name="Nyberg Akerstrom W."/>
            <person name="Nylinder S."/>
            <person name="Jareborg N."/>
            <person name="Kallberg Y."/>
            <person name="Kronander E."/>
        </authorList>
    </citation>
    <scope>NUCLEOTIDE SEQUENCE [LARGE SCALE GENOMIC DNA]</scope>
</reference>
<dbReference type="PANTHER" id="PTHR47272">
    <property type="entry name" value="DDE_TNP_1_7 DOMAIN-CONTAINING PROTEIN"/>
    <property type="match status" value="1"/>
</dbReference>
<protein>
    <recommendedName>
        <fullName evidence="2">PiggyBac transposable element-derived protein domain-containing protein</fullName>
    </recommendedName>
</protein>
<evidence type="ECO:0000259" key="2">
    <source>
        <dbReference type="Pfam" id="PF13843"/>
    </source>
</evidence>
<gene>
    <name evidence="3" type="ORF">PARMNEM_LOCUS15685</name>
</gene>
<dbReference type="EMBL" id="CAVLGL010000093">
    <property type="protein sequence ID" value="CAK1596318.1"/>
    <property type="molecule type" value="Genomic_DNA"/>
</dbReference>
<sequence>MSLRDRDIEDLLSALESGDISDDGLEDEDDDEERFYSNVREIIHDLEEENVDTPNDDNDPPLVQDVEADPVHESEPREGNQNLLNSCFDKRKLIWKTDILVFDESNLTHKASVTDPENADLDTPYRCFLHYFTPEFIKKIVNETNLYATQQNPTKSFSISDAELKKYLGILLFMSVEHFPSVRSYWNEKFGYDPVRKVRPVNRFEAIRRHTSMTITNIFQRSIQTMTAYIRLDL</sequence>
<organism evidence="3 4">
    <name type="scientific">Parnassius mnemosyne</name>
    <name type="common">clouded apollo</name>
    <dbReference type="NCBI Taxonomy" id="213953"/>
    <lineage>
        <taxon>Eukaryota</taxon>
        <taxon>Metazoa</taxon>
        <taxon>Ecdysozoa</taxon>
        <taxon>Arthropoda</taxon>
        <taxon>Hexapoda</taxon>
        <taxon>Insecta</taxon>
        <taxon>Pterygota</taxon>
        <taxon>Neoptera</taxon>
        <taxon>Endopterygota</taxon>
        <taxon>Lepidoptera</taxon>
        <taxon>Glossata</taxon>
        <taxon>Ditrysia</taxon>
        <taxon>Papilionoidea</taxon>
        <taxon>Papilionidae</taxon>
        <taxon>Parnassiinae</taxon>
        <taxon>Parnassini</taxon>
        <taxon>Parnassius</taxon>
        <taxon>Driopa</taxon>
    </lineage>
</organism>
<evidence type="ECO:0000313" key="4">
    <source>
        <dbReference type="Proteomes" id="UP001314205"/>
    </source>
</evidence>
<evidence type="ECO:0000256" key="1">
    <source>
        <dbReference type="SAM" id="MobiDB-lite"/>
    </source>
</evidence>
<dbReference type="AlphaFoldDB" id="A0AAV1LLL3"/>
<dbReference type="PANTHER" id="PTHR47272:SF1">
    <property type="entry name" value="PIGGYBAC TRANSPOSABLE ELEMENT-DERIVED PROTEIN 3-LIKE"/>
    <property type="match status" value="1"/>
</dbReference>